<protein>
    <submittedName>
        <fullName evidence="1">Uncharacterized protein</fullName>
    </submittedName>
</protein>
<sequence length="191" mass="20532">MFKLTANATRAALFVLMLTAIALIPFRHTTYAHGSSTSHTTLELTEQQTLMTIAIDERSAIELSGGDLDLSGTLDEYEFDAVKPLFERLLKEQITLAIDGVQVPWNRTVSFGMVVDGGAAKAMLQVEFLPISASSSVSVTDNLYQSVLQSDYKNQIVVHSGTSSHTAALSGLKRSLILTPATSAARPTTDA</sequence>
<dbReference type="EMBL" id="JBHSNC010000027">
    <property type="protein sequence ID" value="MFC5529759.1"/>
    <property type="molecule type" value="Genomic_DNA"/>
</dbReference>
<comment type="caution">
    <text evidence="1">The sequence shown here is derived from an EMBL/GenBank/DDBJ whole genome shotgun (WGS) entry which is preliminary data.</text>
</comment>
<dbReference type="RefSeq" id="WP_378111668.1">
    <property type="nucleotide sequence ID" value="NZ_JBHSNC010000027.1"/>
</dbReference>
<evidence type="ECO:0000313" key="1">
    <source>
        <dbReference type="EMBL" id="MFC5529759.1"/>
    </source>
</evidence>
<dbReference type="Proteomes" id="UP001596108">
    <property type="component" value="Unassembled WGS sequence"/>
</dbReference>
<reference evidence="2" key="1">
    <citation type="journal article" date="2019" name="Int. J. Syst. Evol. Microbiol.">
        <title>The Global Catalogue of Microorganisms (GCM) 10K type strain sequencing project: providing services to taxonomists for standard genome sequencing and annotation.</title>
        <authorList>
            <consortium name="The Broad Institute Genomics Platform"/>
            <consortium name="The Broad Institute Genome Sequencing Center for Infectious Disease"/>
            <person name="Wu L."/>
            <person name="Ma J."/>
        </authorList>
    </citation>
    <scope>NUCLEOTIDE SEQUENCE [LARGE SCALE GENOMIC DNA]</scope>
    <source>
        <strain evidence="2">CGMCC 1.18578</strain>
    </source>
</reference>
<organism evidence="1 2">
    <name type="scientific">Cohnella yongneupensis</name>
    <dbReference type="NCBI Taxonomy" id="425006"/>
    <lineage>
        <taxon>Bacteria</taxon>
        <taxon>Bacillati</taxon>
        <taxon>Bacillota</taxon>
        <taxon>Bacilli</taxon>
        <taxon>Bacillales</taxon>
        <taxon>Paenibacillaceae</taxon>
        <taxon>Cohnella</taxon>
    </lineage>
</organism>
<evidence type="ECO:0000313" key="2">
    <source>
        <dbReference type="Proteomes" id="UP001596108"/>
    </source>
</evidence>
<name>A0ABW0QZS3_9BACL</name>
<keyword evidence="2" id="KW-1185">Reference proteome</keyword>
<gene>
    <name evidence="1" type="ORF">ACFPQ4_09910</name>
</gene>
<accession>A0ABW0QZS3</accession>
<proteinExistence type="predicted"/>